<protein>
    <submittedName>
        <fullName evidence="1">Uncharacterized protein</fullName>
    </submittedName>
</protein>
<organism evidence="1 2">
    <name type="scientific">Pseudomonas petrae</name>
    <dbReference type="NCBI Taxonomy" id="2912190"/>
    <lineage>
        <taxon>Bacteria</taxon>
        <taxon>Pseudomonadati</taxon>
        <taxon>Pseudomonadota</taxon>
        <taxon>Gammaproteobacteria</taxon>
        <taxon>Pseudomonadales</taxon>
        <taxon>Pseudomonadaceae</taxon>
        <taxon>Pseudomonas</taxon>
    </lineage>
</organism>
<name>A0ABS9I7H1_9PSED</name>
<evidence type="ECO:0000313" key="2">
    <source>
        <dbReference type="Proteomes" id="UP001162905"/>
    </source>
</evidence>
<reference evidence="1" key="1">
    <citation type="submission" date="2022-01" db="EMBL/GenBank/DDBJ databases">
        <title>Pseudomonas sp. nov. isolated from Antarctic regolith.</title>
        <authorList>
            <person name="Novakova D."/>
            <person name="Sedlar K."/>
        </authorList>
    </citation>
    <scope>NUCLEOTIDE SEQUENCE</scope>
    <source>
        <strain evidence="1">P2647</strain>
    </source>
</reference>
<gene>
    <name evidence="1" type="ORF">L4G47_15975</name>
</gene>
<proteinExistence type="predicted"/>
<comment type="caution">
    <text evidence="1">The sequence shown here is derived from an EMBL/GenBank/DDBJ whole genome shotgun (WGS) entry which is preliminary data.</text>
</comment>
<dbReference type="Proteomes" id="UP001162905">
    <property type="component" value="Unassembled WGS sequence"/>
</dbReference>
<dbReference type="RefSeq" id="WP_237253235.1">
    <property type="nucleotide sequence ID" value="NZ_JAKJXE010000008.1"/>
</dbReference>
<sequence>MSTLVPINSNRRSFIDIIKPRVIDGKIAAVHTLSALASRYLRLFPGCALGIAQGYRALVARGLSD</sequence>
<evidence type="ECO:0000313" key="1">
    <source>
        <dbReference type="EMBL" id="MCF7543702.1"/>
    </source>
</evidence>
<accession>A0ABS9I7H1</accession>
<keyword evidence="2" id="KW-1185">Reference proteome</keyword>
<dbReference type="EMBL" id="JAKJXH010000016">
    <property type="protein sequence ID" value="MCF7543702.1"/>
    <property type="molecule type" value="Genomic_DNA"/>
</dbReference>